<dbReference type="Proteomes" id="UP001358193">
    <property type="component" value="Segment"/>
</dbReference>
<protein>
    <submittedName>
        <fullName evidence="1">Uncharacterized protein</fullName>
    </submittedName>
</protein>
<sequence length="115" mass="13817">MIYTFSEAKQLFNNGDELFVVDLSTFMQHKESTDDYHKSGIVQEIQRKERKPLIVVNAKPYPYQWRDRTEFFIDVKFKDMDEVYRICNSTSLVYKNWFDYAAYIEDAEECACFGY</sequence>
<accession>A0ABZ0Z6Q1</accession>
<dbReference type="EMBL" id="OR769223">
    <property type="protein sequence ID" value="WQJ53805.1"/>
    <property type="molecule type" value="Genomic_DNA"/>
</dbReference>
<keyword evidence="2" id="KW-1185">Reference proteome</keyword>
<organism evidence="1 2">
    <name type="scientific">phage Lak_Megaphage_Sonny</name>
    <dbReference type="NCBI Taxonomy" id="3109229"/>
    <lineage>
        <taxon>Viruses</taxon>
        <taxon>Duplodnaviria</taxon>
        <taxon>Heunggongvirae</taxon>
        <taxon>Uroviricota</taxon>
        <taxon>Caudoviricetes</taxon>
        <taxon>Caudoviricetes code 15 clade</taxon>
    </lineage>
</organism>
<reference evidence="1 2" key="1">
    <citation type="submission" date="2023-11" db="EMBL/GenBank/DDBJ databases">
        <authorList>
            <person name="Cook R."/>
            <person name="Crisci M."/>
            <person name="Pye H."/>
            <person name="Adriaenssens E."/>
            <person name="Santini J."/>
        </authorList>
    </citation>
    <scope>NUCLEOTIDE SEQUENCE [LARGE SCALE GENOMIC DNA]</scope>
    <source>
        <strain evidence="1">Lak_Megaphage_Sonny</strain>
    </source>
</reference>
<evidence type="ECO:0000313" key="2">
    <source>
        <dbReference type="Proteomes" id="UP001358193"/>
    </source>
</evidence>
<name>A0ABZ0Z6Q1_9CAUD</name>
<proteinExistence type="predicted"/>
<evidence type="ECO:0000313" key="1">
    <source>
        <dbReference type="EMBL" id="WQJ53805.1"/>
    </source>
</evidence>